<keyword evidence="2 4" id="KW-0378">Hydrolase</keyword>
<name>A0ABX8E1W7_9SPHN</name>
<dbReference type="EMBL" id="CP054856">
    <property type="protein sequence ID" value="QVM83137.1"/>
    <property type="molecule type" value="Genomic_DNA"/>
</dbReference>
<evidence type="ECO:0000313" key="4">
    <source>
        <dbReference type="EMBL" id="QVM83137.1"/>
    </source>
</evidence>
<evidence type="ECO:0000256" key="1">
    <source>
        <dbReference type="ARBA" id="ARBA00022723"/>
    </source>
</evidence>
<dbReference type="PANTHER" id="PTHR46470:SF2">
    <property type="entry name" value="GLYCERALDEHYDE 3-PHOSPHATE PHOSPHATASE"/>
    <property type="match status" value="1"/>
</dbReference>
<proteinExistence type="predicted"/>
<evidence type="ECO:0000313" key="5">
    <source>
        <dbReference type="Proteomes" id="UP000677126"/>
    </source>
</evidence>
<evidence type="ECO:0000256" key="2">
    <source>
        <dbReference type="ARBA" id="ARBA00022801"/>
    </source>
</evidence>
<gene>
    <name evidence="4" type="ORF">HT578_04905</name>
</gene>
<dbReference type="Proteomes" id="UP000677126">
    <property type="component" value="Chromosome"/>
</dbReference>
<dbReference type="SUPFAM" id="SSF56784">
    <property type="entry name" value="HAD-like"/>
    <property type="match status" value="1"/>
</dbReference>
<dbReference type="InterPro" id="IPR023214">
    <property type="entry name" value="HAD_sf"/>
</dbReference>
<accession>A0ABX8E1W7</accession>
<dbReference type="RefSeq" id="WP_213502399.1">
    <property type="nucleotide sequence ID" value="NZ_CP054856.1"/>
</dbReference>
<dbReference type="InterPro" id="IPR051400">
    <property type="entry name" value="HAD-like_hydrolase"/>
</dbReference>
<protein>
    <submittedName>
        <fullName evidence="4">HAD family hydrolase</fullName>
    </submittedName>
</protein>
<dbReference type="InterPro" id="IPR036412">
    <property type="entry name" value="HAD-like_sf"/>
</dbReference>
<organism evidence="4 5">
    <name type="scientific">Novosphingobium decolorationis</name>
    <dbReference type="NCBI Taxonomy" id="2698673"/>
    <lineage>
        <taxon>Bacteria</taxon>
        <taxon>Pseudomonadati</taxon>
        <taxon>Pseudomonadota</taxon>
        <taxon>Alphaproteobacteria</taxon>
        <taxon>Sphingomonadales</taxon>
        <taxon>Sphingomonadaceae</taxon>
        <taxon>Novosphingobium</taxon>
    </lineage>
</organism>
<keyword evidence="1" id="KW-0479">Metal-binding</keyword>
<keyword evidence="5" id="KW-1185">Reference proteome</keyword>
<dbReference type="Gene3D" id="1.20.120.710">
    <property type="entry name" value="Haloacid dehalogenase hydrolase-like domain"/>
    <property type="match status" value="1"/>
</dbReference>
<dbReference type="Gene3D" id="3.40.50.1000">
    <property type="entry name" value="HAD superfamily/HAD-like"/>
    <property type="match status" value="1"/>
</dbReference>
<keyword evidence="3" id="KW-0460">Magnesium</keyword>
<reference evidence="4 5" key="1">
    <citation type="journal article" date="2021" name="Int. J. Syst. Evol. Microbiol.">
        <title>Novosphingobium decolorationis sp. nov., an aniline blue-decolourizing bacterium isolated from East Pacific sediment.</title>
        <authorList>
            <person name="Chen X."/>
            <person name="Dong B."/>
            <person name="Chen T."/>
            <person name="Ren N."/>
            <person name="Wang J."/>
            <person name="Xu Y."/>
            <person name="Yang J."/>
            <person name="Zhu S."/>
            <person name="Chen J."/>
        </authorList>
    </citation>
    <scope>NUCLEOTIDE SEQUENCE [LARGE SCALE GENOMIC DNA]</scope>
    <source>
        <strain evidence="4 5">502str22</strain>
    </source>
</reference>
<dbReference type="GO" id="GO:0016787">
    <property type="term" value="F:hydrolase activity"/>
    <property type="evidence" value="ECO:0007669"/>
    <property type="project" value="UniProtKB-KW"/>
</dbReference>
<evidence type="ECO:0000256" key="3">
    <source>
        <dbReference type="ARBA" id="ARBA00022842"/>
    </source>
</evidence>
<sequence length="236" mass="25572">MAEDSGCLDLTDRVLVLDLDDTLYLERDFAFSGFAALEPLVFQRMGRTGFARACRTLFEAGLRGTIFNQALAELGAAGEEELIRELVGAYRAHDPQIALASDAARFLARAPCASSALISDGPAGMQRSKVRALGLEERLGRIVLTGELGPGCGKPHPLGYALVEEWSQRPPEAHVYIADNAAKDFLEPRRRGWTTIQILRPERVHRGAAPTLAHRAHHVVGSLDALALRKGAVGAR</sequence>
<dbReference type="Pfam" id="PF00702">
    <property type="entry name" value="Hydrolase"/>
    <property type="match status" value="1"/>
</dbReference>
<dbReference type="PANTHER" id="PTHR46470">
    <property type="entry name" value="N-ACYLNEURAMINATE-9-PHOSPHATASE"/>
    <property type="match status" value="1"/>
</dbReference>